<organism evidence="7 8">
    <name type="scientific">Pseudonocardia dioxanivorans (strain ATCC 55486 / DSM 44775 / JCM 13855 / CB1190)</name>
    <dbReference type="NCBI Taxonomy" id="675635"/>
    <lineage>
        <taxon>Bacteria</taxon>
        <taxon>Bacillati</taxon>
        <taxon>Actinomycetota</taxon>
        <taxon>Actinomycetes</taxon>
        <taxon>Pseudonocardiales</taxon>
        <taxon>Pseudonocardiaceae</taxon>
        <taxon>Pseudonocardia</taxon>
    </lineage>
</organism>
<dbReference type="Gene3D" id="3.90.226.10">
    <property type="entry name" value="2-enoyl-CoA Hydratase, Chain A, domain 1"/>
    <property type="match status" value="1"/>
</dbReference>
<dbReference type="GO" id="GO:0006635">
    <property type="term" value="P:fatty acid beta-oxidation"/>
    <property type="evidence" value="ECO:0007669"/>
    <property type="project" value="TreeGrafter"/>
</dbReference>
<comment type="similarity">
    <text evidence="1 5">Belongs to the enoyl-CoA hydratase/isomerase family.</text>
</comment>
<evidence type="ECO:0000256" key="6">
    <source>
        <dbReference type="SAM" id="MobiDB-lite"/>
    </source>
</evidence>
<evidence type="ECO:0000313" key="7">
    <source>
        <dbReference type="EMBL" id="AEA24707.1"/>
    </source>
</evidence>
<dbReference type="Gene3D" id="1.10.12.10">
    <property type="entry name" value="Lyase 2-enoyl-coa Hydratase, Chain A, domain 2"/>
    <property type="match status" value="1"/>
</dbReference>
<dbReference type="InterPro" id="IPR029045">
    <property type="entry name" value="ClpP/crotonase-like_dom_sf"/>
</dbReference>
<sequence>MTPIRPTYAAAMTGRTEYETLFTEIVADGVVLLTLNRPDRANGVVPELARDLVAALDAAEADLDVRALVLTGAGRQFCAGADLKEMHRHLAEEMPRTGEPYNARVIFPVIERVVASRLPTVAAVNGGATAGGFDLALACDIRIASTAAKFGETYIKLGLPPGNGGTWFLPRLVGPGLAAELALTGDVVDAARAREIGLVNRVVEPAALIDESVALAARIAQWSWRALEMTKQSLRSAWSVDLTSSLNNNYWAAVGLQAGPDVAEGVAAFVEKRPARFNRRPHPPRTPEGPAPRTV</sequence>
<evidence type="ECO:0000256" key="4">
    <source>
        <dbReference type="ARBA" id="ARBA00023717"/>
    </source>
</evidence>
<dbReference type="CDD" id="cd06558">
    <property type="entry name" value="crotonase-like"/>
    <property type="match status" value="1"/>
</dbReference>
<comment type="catalytic activity">
    <reaction evidence="4">
        <text>a 4-saturated-(3S)-3-hydroxyacyl-CoA = a (3E)-enoyl-CoA + H2O</text>
        <dbReference type="Rhea" id="RHEA:20724"/>
        <dbReference type="ChEBI" id="CHEBI:15377"/>
        <dbReference type="ChEBI" id="CHEBI:58521"/>
        <dbReference type="ChEBI" id="CHEBI:137480"/>
        <dbReference type="EC" id="4.2.1.17"/>
    </reaction>
</comment>
<dbReference type="eggNOG" id="COG1024">
    <property type="taxonomic scope" value="Bacteria"/>
</dbReference>
<dbReference type="SUPFAM" id="SSF52096">
    <property type="entry name" value="ClpP/crotonase"/>
    <property type="match status" value="1"/>
</dbReference>
<dbReference type="InterPro" id="IPR018376">
    <property type="entry name" value="Enoyl-CoA_hyd/isom_CS"/>
</dbReference>
<dbReference type="HOGENOM" id="CLU_009834_7_6_11"/>
<dbReference type="PANTHER" id="PTHR11941:SF54">
    <property type="entry name" value="ENOYL-COA HYDRATASE, MITOCHONDRIAL"/>
    <property type="match status" value="1"/>
</dbReference>
<evidence type="ECO:0000256" key="3">
    <source>
        <dbReference type="ARBA" id="ARBA00023709"/>
    </source>
</evidence>
<keyword evidence="8" id="KW-1185">Reference proteome</keyword>
<protein>
    <submittedName>
        <fullName evidence="7">Enoyl-CoA hydratase/isomerase</fullName>
    </submittedName>
</protein>
<dbReference type="GO" id="GO:0004300">
    <property type="term" value="F:enoyl-CoA hydratase activity"/>
    <property type="evidence" value="ECO:0007669"/>
    <property type="project" value="UniProtKB-EC"/>
</dbReference>
<evidence type="ECO:0000256" key="2">
    <source>
        <dbReference type="ARBA" id="ARBA00023239"/>
    </source>
</evidence>
<feature type="compositionally biased region" description="Pro residues" evidence="6">
    <location>
        <begin position="284"/>
        <end position="295"/>
    </location>
</feature>
<gene>
    <name evidence="7" type="ordered locus">Psed_2503</name>
</gene>
<evidence type="ECO:0000256" key="1">
    <source>
        <dbReference type="ARBA" id="ARBA00005254"/>
    </source>
</evidence>
<dbReference type="KEGG" id="pdx:Psed_2503"/>
<dbReference type="AlphaFoldDB" id="F4CY85"/>
<dbReference type="Proteomes" id="UP000007809">
    <property type="component" value="Chromosome"/>
</dbReference>
<proteinExistence type="inferred from homology"/>
<reference evidence="7 8" key="1">
    <citation type="journal article" date="2011" name="J. Bacteriol.">
        <title>Genome sequence of the 1,4-dioxane-degrading Pseudonocardia dioxanivorans strain CB1190.</title>
        <authorList>
            <person name="Sales C.M."/>
            <person name="Mahendra S."/>
            <person name="Grostern A."/>
            <person name="Parales R.E."/>
            <person name="Goodwin L.A."/>
            <person name="Woyke T."/>
            <person name="Nolan M."/>
            <person name="Lapidus A."/>
            <person name="Chertkov O."/>
            <person name="Ovchinnikova G."/>
            <person name="Sczyrba A."/>
            <person name="Alvarez-Cohen L."/>
        </authorList>
    </citation>
    <scope>NUCLEOTIDE SEQUENCE [LARGE SCALE GENOMIC DNA]</scope>
    <source>
        <strain evidence="8">ATCC 55486 / DSM 44775 / JCM 13855 / CB1190</strain>
    </source>
</reference>
<dbReference type="PANTHER" id="PTHR11941">
    <property type="entry name" value="ENOYL-COA HYDRATASE-RELATED"/>
    <property type="match status" value="1"/>
</dbReference>
<dbReference type="STRING" id="675635.Psed_2503"/>
<dbReference type="Pfam" id="PF00378">
    <property type="entry name" value="ECH_1"/>
    <property type="match status" value="1"/>
</dbReference>
<dbReference type="EMBL" id="CP002593">
    <property type="protein sequence ID" value="AEA24707.1"/>
    <property type="molecule type" value="Genomic_DNA"/>
</dbReference>
<comment type="catalytic activity">
    <reaction evidence="3">
        <text>a (3S)-3-hydroxyacyl-CoA = a (2E)-enoyl-CoA + H2O</text>
        <dbReference type="Rhea" id="RHEA:16105"/>
        <dbReference type="ChEBI" id="CHEBI:15377"/>
        <dbReference type="ChEBI" id="CHEBI:57318"/>
        <dbReference type="ChEBI" id="CHEBI:58856"/>
        <dbReference type="EC" id="4.2.1.17"/>
    </reaction>
</comment>
<dbReference type="InterPro" id="IPR014748">
    <property type="entry name" value="Enoyl-CoA_hydra_C"/>
</dbReference>
<evidence type="ECO:0000313" key="8">
    <source>
        <dbReference type="Proteomes" id="UP000007809"/>
    </source>
</evidence>
<dbReference type="PROSITE" id="PS00166">
    <property type="entry name" value="ENOYL_COA_HYDRATASE"/>
    <property type="match status" value="1"/>
</dbReference>
<dbReference type="InterPro" id="IPR001753">
    <property type="entry name" value="Enoyl-CoA_hydra/iso"/>
</dbReference>
<evidence type="ECO:0000256" key="5">
    <source>
        <dbReference type="RuleBase" id="RU003707"/>
    </source>
</evidence>
<name>F4CY85_PSEUX</name>
<keyword evidence="2" id="KW-0456">Lyase</keyword>
<accession>F4CY85</accession>
<feature type="region of interest" description="Disordered" evidence="6">
    <location>
        <begin position="274"/>
        <end position="295"/>
    </location>
</feature>